<evidence type="ECO:0000256" key="3">
    <source>
        <dbReference type="ARBA" id="ARBA00023163"/>
    </source>
</evidence>
<keyword evidence="7" id="KW-1185">Reference proteome</keyword>
<dbReference type="InterPro" id="IPR014757">
    <property type="entry name" value="Tscrpt_reg_IclR_C"/>
</dbReference>
<sequence length="256" mass="28269">MCMSILNNTAAVLQLMSRLKRSVTVSDVVEHLGYPKSTASRLLKQLSETGFLERDSRTRAYQPSLLLLEVTWLVRHNSNLSDHIEQMLQPLCQQTGHTGYISMLSGQDVLVLRVMPGMHALRVITHPGTRSPAWGTSTGRALLAYLNDNELETQYRPILAPNGEASMSLATLQQQIQVIRHRQWASAINESVPGAASVSSAVRDPHTGEMLAFCLTFPSSIATEQEVSQLGERVRNVARQVGKTVGDPRWLEGGEE</sequence>
<keyword evidence="2" id="KW-0238">DNA-binding</keyword>
<evidence type="ECO:0000256" key="1">
    <source>
        <dbReference type="ARBA" id="ARBA00023015"/>
    </source>
</evidence>
<comment type="caution">
    <text evidence="6">The sequence shown here is derived from an EMBL/GenBank/DDBJ whole genome shotgun (WGS) entry which is preliminary data.</text>
</comment>
<dbReference type="PANTHER" id="PTHR30136">
    <property type="entry name" value="HELIX-TURN-HELIX TRANSCRIPTIONAL REGULATOR, ICLR FAMILY"/>
    <property type="match status" value="1"/>
</dbReference>
<dbReference type="CDD" id="cd00090">
    <property type="entry name" value="HTH_ARSR"/>
    <property type="match status" value="1"/>
</dbReference>
<dbReference type="PROSITE" id="PS51078">
    <property type="entry name" value="ICLR_ED"/>
    <property type="match status" value="1"/>
</dbReference>
<dbReference type="GO" id="GO:0045892">
    <property type="term" value="P:negative regulation of DNA-templated transcription"/>
    <property type="evidence" value="ECO:0007669"/>
    <property type="project" value="TreeGrafter"/>
</dbReference>
<dbReference type="PANTHER" id="PTHR30136:SF35">
    <property type="entry name" value="HTH-TYPE TRANSCRIPTIONAL REGULATOR RV1719"/>
    <property type="match status" value="1"/>
</dbReference>
<feature type="domain" description="IclR-ED" evidence="5">
    <location>
        <begin position="66"/>
        <end position="247"/>
    </location>
</feature>
<dbReference type="GO" id="GO:0003700">
    <property type="term" value="F:DNA-binding transcription factor activity"/>
    <property type="evidence" value="ECO:0007669"/>
    <property type="project" value="TreeGrafter"/>
</dbReference>
<dbReference type="InterPro" id="IPR011991">
    <property type="entry name" value="ArsR-like_HTH"/>
</dbReference>
<dbReference type="InterPro" id="IPR036390">
    <property type="entry name" value="WH_DNA-bd_sf"/>
</dbReference>
<dbReference type="Proteomes" id="UP000307430">
    <property type="component" value="Unassembled WGS sequence"/>
</dbReference>
<evidence type="ECO:0000259" key="5">
    <source>
        <dbReference type="PROSITE" id="PS51078"/>
    </source>
</evidence>
<evidence type="ECO:0000313" key="6">
    <source>
        <dbReference type="EMBL" id="TLV23473.1"/>
    </source>
</evidence>
<name>A0A5R9LPJ6_9ENTR</name>
<proteinExistence type="predicted"/>
<dbReference type="Gene3D" id="3.30.450.40">
    <property type="match status" value="1"/>
</dbReference>
<dbReference type="SMART" id="SM00346">
    <property type="entry name" value="HTH_ICLR"/>
    <property type="match status" value="1"/>
</dbReference>
<dbReference type="Pfam" id="PF01614">
    <property type="entry name" value="IclR_C"/>
    <property type="match status" value="1"/>
</dbReference>
<protein>
    <submittedName>
        <fullName evidence="6">IclR family transcriptional regulator</fullName>
    </submittedName>
</protein>
<dbReference type="Pfam" id="PF09339">
    <property type="entry name" value="HTH_IclR"/>
    <property type="match status" value="1"/>
</dbReference>
<evidence type="ECO:0000259" key="4">
    <source>
        <dbReference type="PROSITE" id="PS51077"/>
    </source>
</evidence>
<dbReference type="EMBL" id="VCHQ01000002">
    <property type="protein sequence ID" value="TLV23473.1"/>
    <property type="molecule type" value="Genomic_DNA"/>
</dbReference>
<dbReference type="PROSITE" id="PS51077">
    <property type="entry name" value="HTH_ICLR"/>
    <property type="match status" value="1"/>
</dbReference>
<dbReference type="InterPro" id="IPR050707">
    <property type="entry name" value="HTH_MetabolicPath_Reg"/>
</dbReference>
<dbReference type="InterPro" id="IPR005471">
    <property type="entry name" value="Tscrpt_reg_IclR_N"/>
</dbReference>
<dbReference type="SUPFAM" id="SSF46785">
    <property type="entry name" value="Winged helix' DNA-binding domain"/>
    <property type="match status" value="1"/>
</dbReference>
<organism evidence="6 7">
    <name type="scientific">Klebsiella indica</name>
    <dbReference type="NCBI Taxonomy" id="2582917"/>
    <lineage>
        <taxon>Bacteria</taxon>
        <taxon>Pseudomonadati</taxon>
        <taxon>Pseudomonadota</taxon>
        <taxon>Gammaproteobacteria</taxon>
        <taxon>Enterobacterales</taxon>
        <taxon>Enterobacteriaceae</taxon>
        <taxon>Klebsiella/Raoultella group</taxon>
        <taxon>Klebsiella</taxon>
    </lineage>
</organism>
<dbReference type="SUPFAM" id="SSF55781">
    <property type="entry name" value="GAF domain-like"/>
    <property type="match status" value="1"/>
</dbReference>
<feature type="domain" description="HTH iclR-type" evidence="4">
    <location>
        <begin position="3"/>
        <end position="65"/>
    </location>
</feature>
<evidence type="ECO:0000256" key="2">
    <source>
        <dbReference type="ARBA" id="ARBA00023125"/>
    </source>
</evidence>
<keyword evidence="3" id="KW-0804">Transcription</keyword>
<dbReference type="AlphaFoldDB" id="A0A5R9LPJ6"/>
<dbReference type="Gene3D" id="1.10.10.10">
    <property type="entry name" value="Winged helix-like DNA-binding domain superfamily/Winged helix DNA-binding domain"/>
    <property type="match status" value="1"/>
</dbReference>
<keyword evidence="1" id="KW-0805">Transcription regulation</keyword>
<dbReference type="GO" id="GO:0003677">
    <property type="term" value="F:DNA binding"/>
    <property type="evidence" value="ECO:0007669"/>
    <property type="project" value="UniProtKB-KW"/>
</dbReference>
<accession>A0A5R9LPJ6</accession>
<dbReference type="InterPro" id="IPR036388">
    <property type="entry name" value="WH-like_DNA-bd_sf"/>
</dbReference>
<evidence type="ECO:0000313" key="7">
    <source>
        <dbReference type="Proteomes" id="UP000307430"/>
    </source>
</evidence>
<reference evidence="6 7" key="1">
    <citation type="submission" date="2019-05" db="EMBL/GenBank/DDBJ databases">
        <title>Genome sequence of Klebsiella sp strain TOUT106.</title>
        <authorList>
            <person name="Rahi P."/>
            <person name="Chaudhari D."/>
        </authorList>
    </citation>
    <scope>NUCLEOTIDE SEQUENCE [LARGE SCALE GENOMIC DNA]</scope>
    <source>
        <strain evidence="6 7">TOUT106</strain>
    </source>
</reference>
<gene>
    <name evidence="6" type="ORF">FE839_01760</name>
</gene>
<dbReference type="InterPro" id="IPR029016">
    <property type="entry name" value="GAF-like_dom_sf"/>
</dbReference>